<gene>
    <name evidence="1" type="ORF">MRATA1EN22A_LOCUS6779</name>
</gene>
<proteinExistence type="predicted"/>
<dbReference type="EMBL" id="OX596100">
    <property type="protein sequence ID" value="CAM9739503.1"/>
    <property type="molecule type" value="Genomic_DNA"/>
</dbReference>
<evidence type="ECO:0000313" key="1">
    <source>
        <dbReference type="EMBL" id="CAM9739503.1"/>
    </source>
</evidence>
<accession>A0AC59YK39</accession>
<name>A0AC59YK39_RANTA</name>
<protein>
    <submittedName>
        <fullName evidence="1">Uncharacterized protein</fullName>
    </submittedName>
</protein>
<sequence>MSIRHQPAQGLCEFGIKATPPTPHHPDGHSPTPAGWAPTHTSAHTCMAVHNSPDLRKVPKICRKRKGGQCILHQAPSPGLPQAFHSIWLYHIPAGWILGYPPPKQDPGPWRVPDLPHGPGFKVRFLVGTRDWSDCPTRLPFKAWLRLLPTPPRPLSPHLLAVFTTQEARRASELGNSRPPPSHGRQLKYN</sequence>
<evidence type="ECO:0000313" key="2">
    <source>
        <dbReference type="Proteomes" id="UP001162501"/>
    </source>
</evidence>
<reference evidence="1" key="1">
    <citation type="submission" date="2023-05" db="EMBL/GenBank/DDBJ databases">
        <authorList>
            <consortium name="ELIXIR-Norway"/>
        </authorList>
    </citation>
    <scope>NUCLEOTIDE SEQUENCE</scope>
</reference>
<organism evidence="1 2">
    <name type="scientific">Rangifer tarandus platyrhynchus</name>
    <name type="common">Svalbard reindeer</name>
    <dbReference type="NCBI Taxonomy" id="3082113"/>
    <lineage>
        <taxon>Eukaryota</taxon>
        <taxon>Metazoa</taxon>
        <taxon>Chordata</taxon>
        <taxon>Craniata</taxon>
        <taxon>Vertebrata</taxon>
        <taxon>Euteleostomi</taxon>
        <taxon>Mammalia</taxon>
        <taxon>Eutheria</taxon>
        <taxon>Laurasiatheria</taxon>
        <taxon>Artiodactyla</taxon>
        <taxon>Ruminantia</taxon>
        <taxon>Pecora</taxon>
        <taxon>Cervidae</taxon>
        <taxon>Odocoileinae</taxon>
        <taxon>Rangifer</taxon>
    </lineage>
</organism>
<reference evidence="1" key="2">
    <citation type="submission" date="2025-03" db="EMBL/GenBank/DDBJ databases">
        <authorList>
            <consortium name="ELIXIR-Norway"/>
            <consortium name="Elixir Norway"/>
        </authorList>
    </citation>
    <scope>NUCLEOTIDE SEQUENCE</scope>
</reference>
<dbReference type="Proteomes" id="UP001162501">
    <property type="component" value="Chromosome 16"/>
</dbReference>